<evidence type="ECO:0000313" key="2">
    <source>
        <dbReference type="EMBL" id="OBZ91010.1"/>
    </source>
</evidence>
<reference evidence="2 3" key="1">
    <citation type="submission" date="2016-03" db="EMBL/GenBank/DDBJ databases">
        <title>Choanephora cucurbitarum.</title>
        <authorList>
            <person name="Min B."/>
            <person name="Park H."/>
            <person name="Park J.-H."/>
            <person name="Shin H.-D."/>
            <person name="Choi I.-G."/>
        </authorList>
    </citation>
    <scope>NUCLEOTIDE SEQUENCE [LARGE SCALE GENOMIC DNA]</scope>
    <source>
        <strain evidence="2 3">KUS-F28377</strain>
    </source>
</reference>
<evidence type="ECO:0000256" key="1">
    <source>
        <dbReference type="SAM" id="MobiDB-lite"/>
    </source>
</evidence>
<dbReference type="AlphaFoldDB" id="A0A1C7NPU7"/>
<organism evidence="2 3">
    <name type="scientific">Choanephora cucurbitarum</name>
    <dbReference type="NCBI Taxonomy" id="101091"/>
    <lineage>
        <taxon>Eukaryota</taxon>
        <taxon>Fungi</taxon>
        <taxon>Fungi incertae sedis</taxon>
        <taxon>Mucoromycota</taxon>
        <taxon>Mucoromycotina</taxon>
        <taxon>Mucoromycetes</taxon>
        <taxon>Mucorales</taxon>
        <taxon>Mucorineae</taxon>
        <taxon>Choanephoraceae</taxon>
        <taxon>Choanephoroideae</taxon>
        <taxon>Choanephora</taxon>
    </lineage>
</organism>
<evidence type="ECO:0000313" key="3">
    <source>
        <dbReference type="Proteomes" id="UP000093000"/>
    </source>
</evidence>
<protein>
    <submittedName>
        <fullName evidence="2">Uncharacterized protein</fullName>
    </submittedName>
</protein>
<proteinExistence type="predicted"/>
<sequence>MSSNSQKAAQKTDKVANQVSSGAHEAANKVDQVLDNAPEKAAKATQIAEDEVNRLKAELADLKQKAGPKIQEAENMLTSPAAINFYKGLITGVALVLAYNRYTTTYVRLQ</sequence>
<dbReference type="InParanoid" id="A0A1C7NPU7"/>
<dbReference type="EMBL" id="LUGH01000025">
    <property type="protein sequence ID" value="OBZ91010.1"/>
    <property type="molecule type" value="Genomic_DNA"/>
</dbReference>
<gene>
    <name evidence="2" type="ORF">A0J61_00940</name>
</gene>
<dbReference type="Proteomes" id="UP000093000">
    <property type="component" value="Unassembled WGS sequence"/>
</dbReference>
<keyword evidence="3" id="KW-1185">Reference proteome</keyword>
<feature type="compositionally biased region" description="Polar residues" evidence="1">
    <location>
        <begin position="1"/>
        <end position="21"/>
    </location>
</feature>
<dbReference type="OrthoDB" id="2276649at2759"/>
<accession>A0A1C7NPU7</accession>
<comment type="caution">
    <text evidence="2">The sequence shown here is derived from an EMBL/GenBank/DDBJ whole genome shotgun (WGS) entry which is preliminary data.</text>
</comment>
<feature type="region of interest" description="Disordered" evidence="1">
    <location>
        <begin position="1"/>
        <end position="32"/>
    </location>
</feature>
<name>A0A1C7NPU7_9FUNG</name>